<evidence type="ECO:0000256" key="1">
    <source>
        <dbReference type="ARBA" id="ARBA00005519"/>
    </source>
</evidence>
<evidence type="ECO:0000256" key="2">
    <source>
        <dbReference type="ARBA" id="ARBA00022729"/>
    </source>
</evidence>
<dbReference type="GO" id="GO:0000272">
    <property type="term" value="P:polysaccharide catabolic process"/>
    <property type="evidence" value="ECO:0007669"/>
    <property type="project" value="UniProtKB-KW"/>
</dbReference>
<keyword evidence="3" id="KW-0326">Glycosidase</keyword>
<keyword evidence="2 5" id="KW-0732">Signal</keyword>
<organism evidence="7 8">
    <name type="scientific">Monilinia vaccinii-corymbosi</name>
    <dbReference type="NCBI Taxonomy" id="61207"/>
    <lineage>
        <taxon>Eukaryota</taxon>
        <taxon>Fungi</taxon>
        <taxon>Dikarya</taxon>
        <taxon>Ascomycota</taxon>
        <taxon>Pezizomycotina</taxon>
        <taxon>Leotiomycetes</taxon>
        <taxon>Helotiales</taxon>
        <taxon>Sclerotiniaceae</taxon>
        <taxon>Monilinia</taxon>
    </lineage>
</organism>
<gene>
    <name evidence="7" type="ORF">DSL72_007445</name>
</gene>
<keyword evidence="3" id="KW-0624">Polysaccharide degradation</keyword>
<reference evidence="7" key="1">
    <citation type="submission" date="2020-10" db="EMBL/GenBank/DDBJ databases">
        <title>Genome Sequence of Monilinia vaccinii-corymbosi Sheds Light on Mummy Berry Disease Infection of Blueberry and Mating Type.</title>
        <authorList>
            <person name="Yow A.G."/>
            <person name="Zhang Y."/>
            <person name="Bansal K."/>
            <person name="Eacker S.M."/>
            <person name="Sullivan S."/>
            <person name="Liachko I."/>
            <person name="Cubeta M.A."/>
            <person name="Rollins J.A."/>
            <person name="Ashrafi H."/>
        </authorList>
    </citation>
    <scope>NUCLEOTIDE SEQUENCE</scope>
    <source>
        <strain evidence="7">RL-1</strain>
    </source>
</reference>
<feature type="compositionally biased region" description="Low complexity" evidence="4">
    <location>
        <begin position="260"/>
        <end position="284"/>
    </location>
</feature>
<dbReference type="SMART" id="SM00236">
    <property type="entry name" value="fCBD"/>
    <property type="match status" value="1"/>
</dbReference>
<keyword evidence="8" id="KW-1185">Reference proteome</keyword>
<feature type="region of interest" description="Disordered" evidence="4">
    <location>
        <begin position="260"/>
        <end position="292"/>
    </location>
</feature>
<feature type="domain" description="CBM1" evidence="6">
    <location>
        <begin position="298"/>
        <end position="325"/>
    </location>
</feature>
<dbReference type="OrthoDB" id="95118at2759"/>
<dbReference type="GO" id="GO:0005576">
    <property type="term" value="C:extracellular region"/>
    <property type="evidence" value="ECO:0007669"/>
    <property type="project" value="InterPro"/>
</dbReference>
<sequence length="327" mass="34388">MKLTQVALPFLFAGAAIAAPVSPNTLETKSTQMCSGYQSVVMGVYTVYQNLWGRQQATSGSQCLTVKSMTGSTIAWSDEWSWQGQSNQVKAYSNVALTSVSKTGVKISSISSIPAVWNWQYSGTNVVADVSWDIFTAPTAGGANKYEIMLWLGALGGAAPISSTGSPVATVTLSGYKFKLYSGTNGGTTVFSFVAISQINNFKGDLLPFLNYLATMKNNLGFSVNQYVNVLQAGTEPFTGTKAVFSVSAYSVSVSQKSSGSVKVKGSPAKGNTNQSNESTNQSKENTDQSKVAASSVPLYGNCTGGKTCSVGKCVKQNDSYSQCVSA</sequence>
<dbReference type="PANTHER" id="PTHR34002:SF9">
    <property type="entry name" value="XYLOGLUCAN-SPECIFIC ENDO-BETA-1,4-GLUCANASE A"/>
    <property type="match status" value="1"/>
</dbReference>
<evidence type="ECO:0000259" key="6">
    <source>
        <dbReference type="SMART" id="SM00236"/>
    </source>
</evidence>
<keyword evidence="3" id="KW-0378">Hydrolase</keyword>
<proteinExistence type="inferred from homology"/>
<accession>A0A8A3PN13</accession>
<dbReference type="SUPFAM" id="SSF49899">
    <property type="entry name" value="Concanavalin A-like lectins/glucanases"/>
    <property type="match status" value="1"/>
</dbReference>
<comment type="similarity">
    <text evidence="1 3">Belongs to the glycosyl hydrolase 12 (cellulase H) family.</text>
</comment>
<name>A0A8A3PN13_9HELO</name>
<dbReference type="InterPro" id="IPR013319">
    <property type="entry name" value="GH11/12"/>
</dbReference>
<evidence type="ECO:0000256" key="3">
    <source>
        <dbReference type="RuleBase" id="RU361163"/>
    </source>
</evidence>
<feature type="chain" id="PRO_5032575056" description="CBM1 domain-containing protein" evidence="5">
    <location>
        <begin position="19"/>
        <end position="327"/>
    </location>
</feature>
<feature type="signal peptide" evidence="5">
    <location>
        <begin position="1"/>
        <end position="18"/>
    </location>
</feature>
<evidence type="ECO:0000256" key="4">
    <source>
        <dbReference type="SAM" id="MobiDB-lite"/>
    </source>
</evidence>
<protein>
    <recommendedName>
        <fullName evidence="6">CBM1 domain-containing protein</fullName>
    </recommendedName>
</protein>
<dbReference type="Proteomes" id="UP000672032">
    <property type="component" value="Chromosome 6"/>
</dbReference>
<dbReference type="InterPro" id="IPR000254">
    <property type="entry name" value="CBD"/>
</dbReference>
<dbReference type="GO" id="GO:0008810">
    <property type="term" value="F:cellulase activity"/>
    <property type="evidence" value="ECO:0007669"/>
    <property type="project" value="InterPro"/>
</dbReference>
<evidence type="ECO:0000313" key="7">
    <source>
        <dbReference type="EMBL" id="QSZ36319.1"/>
    </source>
</evidence>
<dbReference type="Pfam" id="PF01670">
    <property type="entry name" value="Glyco_hydro_12"/>
    <property type="match status" value="1"/>
</dbReference>
<keyword evidence="3" id="KW-0119">Carbohydrate metabolism</keyword>
<dbReference type="Gene3D" id="2.60.120.180">
    <property type="match status" value="1"/>
</dbReference>
<evidence type="ECO:0000313" key="8">
    <source>
        <dbReference type="Proteomes" id="UP000672032"/>
    </source>
</evidence>
<dbReference type="InterPro" id="IPR002594">
    <property type="entry name" value="GH12"/>
</dbReference>
<dbReference type="GO" id="GO:0030248">
    <property type="term" value="F:cellulose binding"/>
    <property type="evidence" value="ECO:0007669"/>
    <property type="project" value="InterPro"/>
</dbReference>
<dbReference type="PANTHER" id="PTHR34002">
    <property type="entry name" value="BLR1656 PROTEIN"/>
    <property type="match status" value="1"/>
</dbReference>
<dbReference type="AlphaFoldDB" id="A0A8A3PN13"/>
<evidence type="ECO:0000256" key="5">
    <source>
        <dbReference type="SAM" id="SignalP"/>
    </source>
</evidence>
<dbReference type="InterPro" id="IPR013320">
    <property type="entry name" value="ConA-like_dom_sf"/>
</dbReference>
<dbReference type="EMBL" id="CP063410">
    <property type="protein sequence ID" value="QSZ36319.1"/>
    <property type="molecule type" value="Genomic_DNA"/>
</dbReference>